<keyword evidence="2" id="KW-1185">Reference proteome</keyword>
<dbReference type="AlphaFoldDB" id="V5Z5A9"/>
<reference evidence="1 2" key="1">
    <citation type="journal article" date="2013" name="Syst. Appl. Microbiol.">
        <title>Phylogenetic position and virulence apparatus of the pear flower necrosis pathogen Erwinia piriflorinigrans CFBP 5888T as assessed by comparative genomics.</title>
        <authorList>
            <person name="Smits T.H."/>
            <person name="Rezzonico F."/>
            <person name="Lopez M.M."/>
            <person name="Blom J."/>
            <person name="Goesmann A."/>
            <person name="Frey J.E."/>
            <person name="Duffy B."/>
        </authorList>
    </citation>
    <scope>NUCLEOTIDE SEQUENCE [LARGE SCALE GENOMIC DNA]</scope>
    <source>
        <strain evidence="2">CFBP5888</strain>
    </source>
</reference>
<gene>
    <name evidence="1" type="ORF">EPIR_0794</name>
</gene>
<sequence length="40" mass="4678">MDEDQAEITLLSWQSAKSALCWIMSVFSYYAQITAPYRLF</sequence>
<name>V5Z5A9_9GAMM</name>
<evidence type="ECO:0000313" key="2">
    <source>
        <dbReference type="Proteomes" id="UP000018217"/>
    </source>
</evidence>
<dbReference type="EMBL" id="CAHS01000011">
    <property type="protein sequence ID" value="CCG86159.1"/>
    <property type="molecule type" value="Genomic_DNA"/>
</dbReference>
<evidence type="ECO:0000313" key="1">
    <source>
        <dbReference type="EMBL" id="CCG86159.1"/>
    </source>
</evidence>
<dbReference type="STRING" id="1161919.EPIR_0794"/>
<comment type="caution">
    <text evidence="1">The sequence shown here is derived from an EMBL/GenBank/DDBJ whole genome shotgun (WGS) entry which is preliminary data.</text>
</comment>
<protein>
    <submittedName>
        <fullName evidence="1">Uncharacterized protein</fullName>
    </submittedName>
</protein>
<organism evidence="1 2">
    <name type="scientific">Erwinia piriflorinigrans CFBP 5888</name>
    <dbReference type="NCBI Taxonomy" id="1161919"/>
    <lineage>
        <taxon>Bacteria</taxon>
        <taxon>Pseudomonadati</taxon>
        <taxon>Pseudomonadota</taxon>
        <taxon>Gammaproteobacteria</taxon>
        <taxon>Enterobacterales</taxon>
        <taxon>Erwiniaceae</taxon>
        <taxon>Erwinia</taxon>
    </lineage>
</organism>
<dbReference type="Proteomes" id="UP000018217">
    <property type="component" value="Unassembled WGS sequence"/>
</dbReference>
<proteinExistence type="predicted"/>
<accession>V5Z5A9</accession>